<feature type="region of interest" description="Disordered" evidence="1">
    <location>
        <begin position="151"/>
        <end position="189"/>
    </location>
</feature>
<evidence type="ECO:0000256" key="1">
    <source>
        <dbReference type="SAM" id="MobiDB-lite"/>
    </source>
</evidence>
<evidence type="ECO:0000313" key="2">
    <source>
        <dbReference type="EMBL" id="MDR6700721.1"/>
    </source>
</evidence>
<protein>
    <submittedName>
        <fullName evidence="2">Uncharacterized protein</fullName>
    </submittedName>
</protein>
<feature type="compositionally biased region" description="Basic and acidic residues" evidence="1">
    <location>
        <begin position="159"/>
        <end position="168"/>
    </location>
</feature>
<proteinExistence type="predicted"/>
<dbReference type="AlphaFoldDB" id="A0AAW8LNI0"/>
<comment type="caution">
    <text evidence="2">The sequence shown here is derived from an EMBL/GenBank/DDBJ whole genome shotgun (WGS) entry which is preliminary data.</text>
</comment>
<dbReference type="EMBL" id="JAVDSW010000001">
    <property type="protein sequence ID" value="MDR6700721.1"/>
    <property type="molecule type" value="Genomic_DNA"/>
</dbReference>
<dbReference type="RefSeq" id="WP_209689569.1">
    <property type="nucleotide sequence ID" value="NZ_JAGIPM010000004.1"/>
</dbReference>
<name>A0AAW8LNI0_AGRTU</name>
<accession>A0AAW8LNI0</accession>
<dbReference type="Proteomes" id="UP001265315">
    <property type="component" value="Unassembled WGS sequence"/>
</dbReference>
<sequence>MRKYASIPPRVWQADLKAVRGKLEAIAVHYHLTTSGHANMLGLYYLPVAYIAHEIGLPQEEASKGLLALIEANICSYDFEREIVWVHDMAADQIAPQLSPKDKRVKGIADQLAVLPICKITLGFYAKYRLAFHLHEERNLEDFEHAVGDIQEAPSKPLRSKEQEKEQEQDLETGAGSIGLGNEKKQETSRETLFTPFPIPSSAAEARELLLKEGAPQHKLDECVRLMMGGNFSRFDLEGVLEQARTAA</sequence>
<reference evidence="2" key="1">
    <citation type="submission" date="2023-07" db="EMBL/GenBank/DDBJ databases">
        <title>Sorghum-associated microbial communities from plants grown in Nebraska, USA.</title>
        <authorList>
            <person name="Schachtman D."/>
        </authorList>
    </citation>
    <scope>NUCLEOTIDE SEQUENCE</scope>
    <source>
        <strain evidence="2">1457</strain>
    </source>
</reference>
<organism evidence="2 3">
    <name type="scientific">Agrobacterium tumefaciens</name>
    <dbReference type="NCBI Taxonomy" id="358"/>
    <lineage>
        <taxon>Bacteria</taxon>
        <taxon>Pseudomonadati</taxon>
        <taxon>Pseudomonadota</taxon>
        <taxon>Alphaproteobacteria</taxon>
        <taxon>Hyphomicrobiales</taxon>
        <taxon>Rhizobiaceae</taxon>
        <taxon>Rhizobium/Agrobacterium group</taxon>
        <taxon>Agrobacterium</taxon>
        <taxon>Agrobacterium tumefaciens complex</taxon>
    </lineage>
</organism>
<evidence type="ECO:0000313" key="3">
    <source>
        <dbReference type="Proteomes" id="UP001265315"/>
    </source>
</evidence>
<gene>
    <name evidence="2" type="ORF">J2W61_000549</name>
</gene>